<reference evidence="2 3" key="1">
    <citation type="journal article" date="2011" name="Stand. Genomic Sci.">
        <title>Complete genome sequence of Bacteroides salanitronis type strain (BL78).</title>
        <authorList>
            <person name="Gronow S."/>
            <person name="Held B."/>
            <person name="Lucas S."/>
            <person name="Lapidus A."/>
            <person name="Del Rio T.G."/>
            <person name="Nolan M."/>
            <person name="Tice H."/>
            <person name="Deshpande S."/>
            <person name="Cheng J.F."/>
            <person name="Pitluck S."/>
            <person name="Liolios K."/>
            <person name="Pagani I."/>
            <person name="Ivanova N."/>
            <person name="Mavromatis K."/>
            <person name="Pati A."/>
            <person name="Tapia R."/>
            <person name="Han C."/>
            <person name="Goodwin L."/>
            <person name="Chen A."/>
            <person name="Palaniappan K."/>
            <person name="Land M."/>
            <person name="Hauser L."/>
            <person name="Chang Y.J."/>
            <person name="Jeffries C.D."/>
            <person name="Brambilla E.M."/>
            <person name="Rohde M."/>
            <person name="Goker M."/>
            <person name="Detter J.C."/>
            <person name="Woyke T."/>
            <person name="Bristow J."/>
            <person name="Markowitz V."/>
            <person name="Hugenholtz P."/>
            <person name="Kyrpides N.C."/>
            <person name="Klenk H.P."/>
            <person name="Eisen J.A."/>
        </authorList>
    </citation>
    <scope>NUCLEOTIDE SEQUENCE [LARGE SCALE GENOMIC DNA]</scope>
    <source>
        <strain evidence="2 3">DSM 18170</strain>
    </source>
</reference>
<keyword evidence="2" id="KW-0808">Transferase</keyword>
<dbReference type="RefSeq" id="WP_013618982.1">
    <property type="nucleotide sequence ID" value="NC_015164.1"/>
</dbReference>
<feature type="transmembrane region" description="Helical" evidence="1">
    <location>
        <begin position="12"/>
        <end position="29"/>
    </location>
</feature>
<keyword evidence="2" id="KW-0418">Kinase</keyword>
<dbReference type="GO" id="GO:0016301">
    <property type="term" value="F:kinase activity"/>
    <property type="evidence" value="ECO:0007669"/>
    <property type="project" value="UniProtKB-KW"/>
</dbReference>
<dbReference type="EMBL" id="CP002530">
    <property type="protein sequence ID" value="ADY37610.1"/>
    <property type="molecule type" value="Genomic_DNA"/>
</dbReference>
<evidence type="ECO:0000256" key="1">
    <source>
        <dbReference type="SAM" id="Phobius"/>
    </source>
</evidence>
<evidence type="ECO:0000313" key="2">
    <source>
        <dbReference type="EMBL" id="ADY37610.1"/>
    </source>
</evidence>
<keyword evidence="1" id="KW-0812">Transmembrane</keyword>
<dbReference type="KEGG" id="bsa:Bacsa_3082"/>
<sequence length="54" mass="5812">MGKIVEGIKIAAYVAEVVVAGSVVIELVSKWNERRKLKSAVRVKAAAEEVAETD</sequence>
<keyword evidence="1" id="KW-0472">Membrane</keyword>
<dbReference type="STRING" id="667015.Bacsa_3082"/>
<protein>
    <submittedName>
        <fullName evidence="2">Hexokinase</fullName>
    </submittedName>
</protein>
<dbReference type="AlphaFoldDB" id="F0R349"/>
<proteinExistence type="predicted"/>
<evidence type="ECO:0000313" key="3">
    <source>
        <dbReference type="Proteomes" id="UP000007486"/>
    </source>
</evidence>
<name>F0R349_PHOSB</name>
<gene>
    <name evidence="2" type="ordered locus">Bacsa_3082</name>
</gene>
<accession>F0R349</accession>
<keyword evidence="1" id="KW-1133">Transmembrane helix</keyword>
<dbReference type="Proteomes" id="UP000007486">
    <property type="component" value="Chromosome"/>
</dbReference>
<organism evidence="2 3">
    <name type="scientific">Phocaeicola salanitronis (strain DSM 18170 / JCM 13657 / CCUG 60908 / BL78)</name>
    <name type="common">Bacteroides salanitronis</name>
    <dbReference type="NCBI Taxonomy" id="667015"/>
    <lineage>
        <taxon>Bacteria</taxon>
        <taxon>Pseudomonadati</taxon>
        <taxon>Bacteroidota</taxon>
        <taxon>Bacteroidia</taxon>
        <taxon>Bacteroidales</taxon>
        <taxon>Bacteroidaceae</taxon>
        <taxon>Phocaeicola</taxon>
    </lineage>
</organism>
<dbReference type="HOGENOM" id="CLU_3058470_0_0_10"/>
<keyword evidence="3" id="KW-1185">Reference proteome</keyword>